<feature type="region of interest" description="Disordered" evidence="2">
    <location>
        <begin position="73"/>
        <end position="159"/>
    </location>
</feature>
<dbReference type="GO" id="GO:0080044">
    <property type="term" value="F:quercetin 7-O-glucosyltransferase activity"/>
    <property type="evidence" value="ECO:0007669"/>
    <property type="project" value="TreeGrafter"/>
</dbReference>
<sequence length="218" mass="24228">MFLARSPTKGPNGSEESDDEDDRLEFLPFSDGTVGGYPVSRVVYTLLLPWAADVARARRPVRALLDPAGRRVRHLPPLIPRPRRRRGRPPARPFVRRGAPGPGPPGDRGPAVVPHRVHRPFPHLPQRLHHAPRPFRRARQGDTQGHRPRQHVPRARGGRARCCGRDDVLPVGPVLPSGSDEAGLFKLDDAKYMEWLDTKPASSVVYVSFGSVTTMARE</sequence>
<dbReference type="EMBL" id="GBRH01236441">
    <property type="protein sequence ID" value="JAD61454.1"/>
    <property type="molecule type" value="Transcribed_RNA"/>
</dbReference>
<dbReference type="AlphaFoldDB" id="A0A0A9BBU4"/>
<protein>
    <submittedName>
        <fullName evidence="3">Uncharacterized protein</fullName>
    </submittedName>
</protein>
<reference evidence="3" key="2">
    <citation type="journal article" date="2015" name="Data Brief">
        <title>Shoot transcriptome of the giant reed, Arundo donax.</title>
        <authorList>
            <person name="Barrero R.A."/>
            <person name="Guerrero F.D."/>
            <person name="Moolhuijzen P."/>
            <person name="Goolsby J.A."/>
            <person name="Tidwell J."/>
            <person name="Bellgard S.E."/>
            <person name="Bellgard M.I."/>
        </authorList>
    </citation>
    <scope>NUCLEOTIDE SEQUENCE</scope>
    <source>
        <tissue evidence="3">Shoot tissue taken approximately 20 cm above the soil surface</tissue>
    </source>
</reference>
<dbReference type="GO" id="GO:0080043">
    <property type="term" value="F:quercetin 3-O-glucosyltransferase activity"/>
    <property type="evidence" value="ECO:0007669"/>
    <property type="project" value="TreeGrafter"/>
</dbReference>
<feature type="compositionally biased region" description="Basic residues" evidence="2">
    <location>
        <begin position="115"/>
        <end position="138"/>
    </location>
</feature>
<feature type="region of interest" description="Disordered" evidence="2">
    <location>
        <begin position="1"/>
        <end position="26"/>
    </location>
</feature>
<evidence type="ECO:0000313" key="3">
    <source>
        <dbReference type="EMBL" id="JAD61454.1"/>
    </source>
</evidence>
<name>A0A0A9BBU4_ARUDO</name>
<dbReference type="SUPFAM" id="SSF53756">
    <property type="entry name" value="UDP-Glycosyltransferase/glycogen phosphorylase"/>
    <property type="match status" value="1"/>
</dbReference>
<dbReference type="Gene3D" id="3.40.50.2000">
    <property type="entry name" value="Glycogen Phosphorylase B"/>
    <property type="match status" value="2"/>
</dbReference>
<evidence type="ECO:0000256" key="1">
    <source>
        <dbReference type="ARBA" id="ARBA00009995"/>
    </source>
</evidence>
<dbReference type="PANTHER" id="PTHR11926">
    <property type="entry name" value="GLUCOSYL/GLUCURONOSYL TRANSFERASES"/>
    <property type="match status" value="1"/>
</dbReference>
<evidence type="ECO:0000256" key="2">
    <source>
        <dbReference type="SAM" id="MobiDB-lite"/>
    </source>
</evidence>
<accession>A0A0A9BBU4</accession>
<reference evidence="3" key="1">
    <citation type="submission" date="2014-09" db="EMBL/GenBank/DDBJ databases">
        <authorList>
            <person name="Magalhaes I.L.F."/>
            <person name="Oliveira U."/>
            <person name="Santos F.R."/>
            <person name="Vidigal T.H.D.A."/>
            <person name="Brescovit A.D."/>
            <person name="Santos A.J."/>
        </authorList>
    </citation>
    <scope>NUCLEOTIDE SEQUENCE</scope>
    <source>
        <tissue evidence="3">Shoot tissue taken approximately 20 cm above the soil surface</tissue>
    </source>
</reference>
<feature type="compositionally biased region" description="Basic residues" evidence="2">
    <location>
        <begin position="146"/>
        <end position="159"/>
    </location>
</feature>
<dbReference type="PANTHER" id="PTHR11926:SF1534">
    <property type="entry name" value="GLYCOSYLTRANSFERASE"/>
    <property type="match status" value="1"/>
</dbReference>
<organism evidence="3">
    <name type="scientific">Arundo donax</name>
    <name type="common">Giant reed</name>
    <name type="synonym">Donax arundinaceus</name>
    <dbReference type="NCBI Taxonomy" id="35708"/>
    <lineage>
        <taxon>Eukaryota</taxon>
        <taxon>Viridiplantae</taxon>
        <taxon>Streptophyta</taxon>
        <taxon>Embryophyta</taxon>
        <taxon>Tracheophyta</taxon>
        <taxon>Spermatophyta</taxon>
        <taxon>Magnoliopsida</taxon>
        <taxon>Liliopsida</taxon>
        <taxon>Poales</taxon>
        <taxon>Poaceae</taxon>
        <taxon>PACMAD clade</taxon>
        <taxon>Arundinoideae</taxon>
        <taxon>Arundineae</taxon>
        <taxon>Arundo</taxon>
    </lineage>
</organism>
<comment type="similarity">
    <text evidence="1">Belongs to the UDP-glycosyltransferase family.</text>
</comment>
<proteinExistence type="inferred from homology"/>